<gene>
    <name evidence="1" type="ORF">SFRICE_023953</name>
</gene>
<organism evidence="1">
    <name type="scientific">Spodoptera frugiperda</name>
    <name type="common">Fall armyworm</name>
    <dbReference type="NCBI Taxonomy" id="7108"/>
    <lineage>
        <taxon>Eukaryota</taxon>
        <taxon>Metazoa</taxon>
        <taxon>Ecdysozoa</taxon>
        <taxon>Arthropoda</taxon>
        <taxon>Hexapoda</taxon>
        <taxon>Insecta</taxon>
        <taxon>Pterygota</taxon>
        <taxon>Neoptera</taxon>
        <taxon>Endopterygota</taxon>
        <taxon>Lepidoptera</taxon>
        <taxon>Glossata</taxon>
        <taxon>Ditrysia</taxon>
        <taxon>Noctuoidea</taxon>
        <taxon>Noctuidae</taxon>
        <taxon>Amphipyrinae</taxon>
        <taxon>Spodoptera</taxon>
    </lineage>
</organism>
<evidence type="ECO:0000313" key="1">
    <source>
        <dbReference type="EMBL" id="SOQ49605.1"/>
    </source>
</evidence>
<dbReference type="EMBL" id="ODYU01007115">
    <property type="protein sequence ID" value="SOQ49605.1"/>
    <property type="molecule type" value="Genomic_DNA"/>
</dbReference>
<protein>
    <submittedName>
        <fullName evidence="1">SFRICE_023953</fullName>
    </submittedName>
</protein>
<proteinExistence type="predicted"/>
<sequence length="83" mass="8579">MNSVLTFYFDCTVGAVAGQLAAVQLVAGSIPARSNSLCDPQIVVSRLGVMSYTSSIFTEAIGNSGFMELQCVGSVHTTTAAQS</sequence>
<reference evidence="1" key="1">
    <citation type="submission" date="2016-07" db="EMBL/GenBank/DDBJ databases">
        <authorList>
            <person name="Bretaudeau A."/>
        </authorList>
    </citation>
    <scope>NUCLEOTIDE SEQUENCE</scope>
    <source>
        <strain evidence="1">Rice</strain>
        <tissue evidence="1">Whole body</tissue>
    </source>
</reference>
<name>A0A2H1W926_SPOFR</name>
<accession>A0A2H1W926</accession>
<dbReference type="AlphaFoldDB" id="A0A2H1W926"/>